<dbReference type="SUPFAM" id="SSF53383">
    <property type="entry name" value="PLP-dependent transferases"/>
    <property type="match status" value="1"/>
</dbReference>
<dbReference type="Gene3D" id="1.10.10.10">
    <property type="entry name" value="Winged helix-like DNA-binding domain superfamily/Winged helix DNA-binding domain"/>
    <property type="match status" value="1"/>
</dbReference>
<proteinExistence type="inferred from homology"/>
<dbReference type="InterPro" id="IPR015424">
    <property type="entry name" value="PyrdxlP-dep_Trfase"/>
</dbReference>
<protein>
    <submittedName>
        <fullName evidence="7">PLP-dependent aminotransferase family protein</fullName>
    </submittedName>
</protein>
<dbReference type="GO" id="GO:0008483">
    <property type="term" value="F:transaminase activity"/>
    <property type="evidence" value="ECO:0007669"/>
    <property type="project" value="UniProtKB-KW"/>
</dbReference>
<keyword evidence="7" id="KW-0808">Transferase</keyword>
<keyword evidence="7" id="KW-0032">Aminotransferase</keyword>
<keyword evidence="3" id="KW-0805">Transcription regulation</keyword>
<dbReference type="PANTHER" id="PTHR46577:SF1">
    <property type="entry name" value="HTH-TYPE TRANSCRIPTIONAL REGULATORY PROTEIN GABR"/>
    <property type="match status" value="1"/>
</dbReference>
<evidence type="ECO:0000313" key="7">
    <source>
        <dbReference type="EMBL" id="MDD0837333.1"/>
    </source>
</evidence>
<dbReference type="CDD" id="cd07377">
    <property type="entry name" value="WHTH_GntR"/>
    <property type="match status" value="1"/>
</dbReference>
<dbReference type="InterPro" id="IPR051446">
    <property type="entry name" value="HTH_trans_reg/aminotransferase"/>
</dbReference>
<reference evidence="7 8" key="1">
    <citation type="submission" date="2023-02" db="EMBL/GenBank/DDBJ databases">
        <title>Bacterial whole genomic sequence of Curvibacter sp. HBC61.</title>
        <authorList>
            <person name="Le V."/>
            <person name="Ko S.-R."/>
            <person name="Ahn C.-Y."/>
            <person name="Oh H.-M."/>
        </authorList>
    </citation>
    <scope>NUCLEOTIDE SEQUENCE [LARGE SCALE GENOMIC DNA]</scope>
    <source>
        <strain evidence="7 8">HBC61</strain>
    </source>
</reference>
<evidence type="ECO:0000256" key="3">
    <source>
        <dbReference type="ARBA" id="ARBA00023015"/>
    </source>
</evidence>
<organism evidence="7 8">
    <name type="scientific">Curvibacter cyanobacteriorum</name>
    <dbReference type="NCBI Taxonomy" id="3026422"/>
    <lineage>
        <taxon>Bacteria</taxon>
        <taxon>Pseudomonadati</taxon>
        <taxon>Pseudomonadota</taxon>
        <taxon>Betaproteobacteria</taxon>
        <taxon>Burkholderiales</taxon>
        <taxon>Comamonadaceae</taxon>
        <taxon>Curvibacter</taxon>
    </lineage>
</organism>
<keyword evidence="2" id="KW-0663">Pyridoxal phosphate</keyword>
<gene>
    <name evidence="7" type="ORF">PSQ40_01990</name>
</gene>
<name>A0ABT5MTG8_9BURK</name>
<evidence type="ECO:0000256" key="5">
    <source>
        <dbReference type="ARBA" id="ARBA00023163"/>
    </source>
</evidence>
<dbReference type="Gene3D" id="3.40.640.10">
    <property type="entry name" value="Type I PLP-dependent aspartate aminotransferase-like (Major domain)"/>
    <property type="match status" value="1"/>
</dbReference>
<sequence>MGSKGQRAPLRRQQVYEQLRHAMESGHLAPGSRLPATREHARTLGVSRNTLLWAMARLQAEGYVQARVGDGSYVSPGLAVASGTVGLSALPTGLSRRGQLMAETVRQWNPPRQAASAFRIGAPEVTSFPFATWDRLGRQLSAAERRASAQYLDPAGEPALREAIAQWLWASRGIRCEAGRVLVCSGSQQAIDLIGRLLLDVGDEVWVEDPGYPGLRASLLGHGAQVRPVPLDDEGLCLAEAEARWPQARLAVVTPTHQFPTGVAMSLARRQALLDWARRQQAWVVEDDYDGEFQYGPHRLPALCSLPQADRVLYVGTFSKTLHPGLRLGFVVLPAAWVPAFAMARALSDRHPPGDSQRVLARFIADGHLLRHLRRMRDLYPERQRQLIQALAEVSDGALCLTPSERGMHLCCPLPDAVDDQWLSHQAAARGVVLMPLSRYTVAAPRRGWLFGYAGFEPAELQAAAQRLGPVWRHAWAAARRAGAPA</sequence>
<dbReference type="Proteomes" id="UP001528673">
    <property type="component" value="Unassembled WGS sequence"/>
</dbReference>
<comment type="caution">
    <text evidence="7">The sequence shown here is derived from an EMBL/GenBank/DDBJ whole genome shotgun (WGS) entry which is preliminary data.</text>
</comment>
<feature type="domain" description="HTH gntR-type" evidence="6">
    <location>
        <begin position="9"/>
        <end position="77"/>
    </location>
</feature>
<dbReference type="PRINTS" id="PR00035">
    <property type="entry name" value="HTHGNTR"/>
</dbReference>
<dbReference type="CDD" id="cd00609">
    <property type="entry name" value="AAT_like"/>
    <property type="match status" value="1"/>
</dbReference>
<keyword evidence="4" id="KW-0238">DNA-binding</keyword>
<dbReference type="InterPro" id="IPR004839">
    <property type="entry name" value="Aminotransferase_I/II_large"/>
</dbReference>
<accession>A0ABT5MTG8</accession>
<keyword evidence="8" id="KW-1185">Reference proteome</keyword>
<evidence type="ECO:0000259" key="6">
    <source>
        <dbReference type="PROSITE" id="PS50949"/>
    </source>
</evidence>
<evidence type="ECO:0000313" key="8">
    <source>
        <dbReference type="Proteomes" id="UP001528673"/>
    </source>
</evidence>
<dbReference type="InterPro" id="IPR015421">
    <property type="entry name" value="PyrdxlP-dep_Trfase_major"/>
</dbReference>
<dbReference type="PANTHER" id="PTHR46577">
    <property type="entry name" value="HTH-TYPE TRANSCRIPTIONAL REGULATORY PROTEIN GABR"/>
    <property type="match status" value="1"/>
</dbReference>
<dbReference type="InterPro" id="IPR036390">
    <property type="entry name" value="WH_DNA-bd_sf"/>
</dbReference>
<dbReference type="SUPFAM" id="SSF46785">
    <property type="entry name" value="Winged helix' DNA-binding domain"/>
    <property type="match status" value="1"/>
</dbReference>
<dbReference type="SMART" id="SM00345">
    <property type="entry name" value="HTH_GNTR"/>
    <property type="match status" value="1"/>
</dbReference>
<evidence type="ECO:0000256" key="4">
    <source>
        <dbReference type="ARBA" id="ARBA00023125"/>
    </source>
</evidence>
<dbReference type="Pfam" id="PF00155">
    <property type="entry name" value="Aminotran_1_2"/>
    <property type="match status" value="1"/>
</dbReference>
<comment type="similarity">
    <text evidence="1">In the C-terminal section; belongs to the class-I pyridoxal-phosphate-dependent aminotransferase family.</text>
</comment>
<dbReference type="InterPro" id="IPR036388">
    <property type="entry name" value="WH-like_DNA-bd_sf"/>
</dbReference>
<dbReference type="EMBL" id="JAQSIP010000001">
    <property type="protein sequence ID" value="MDD0837333.1"/>
    <property type="molecule type" value="Genomic_DNA"/>
</dbReference>
<evidence type="ECO:0000256" key="1">
    <source>
        <dbReference type="ARBA" id="ARBA00005384"/>
    </source>
</evidence>
<dbReference type="RefSeq" id="WP_273948341.1">
    <property type="nucleotide sequence ID" value="NZ_JAQSIP010000001.1"/>
</dbReference>
<evidence type="ECO:0000256" key="2">
    <source>
        <dbReference type="ARBA" id="ARBA00022898"/>
    </source>
</evidence>
<dbReference type="Pfam" id="PF00392">
    <property type="entry name" value="GntR"/>
    <property type="match status" value="1"/>
</dbReference>
<dbReference type="InterPro" id="IPR000524">
    <property type="entry name" value="Tscrpt_reg_HTH_GntR"/>
</dbReference>
<dbReference type="PROSITE" id="PS50949">
    <property type="entry name" value="HTH_GNTR"/>
    <property type="match status" value="1"/>
</dbReference>
<keyword evidence="5" id="KW-0804">Transcription</keyword>